<comment type="caution">
    <text evidence="2">The sequence shown here is derived from an EMBL/GenBank/DDBJ whole genome shotgun (WGS) entry which is preliminary data.</text>
</comment>
<gene>
    <name evidence="2" type="ORF">QO002_005745</name>
</gene>
<name>A0ABU0BZ71_9HYPH</name>
<accession>A0ABU0BZ71</accession>
<proteinExistence type="predicted"/>
<evidence type="ECO:0000313" key="3">
    <source>
        <dbReference type="Proteomes" id="UP001230207"/>
    </source>
</evidence>
<sequence>MRSKTIVSQGQSPARPCTLAPKQAVSQKNRGDEALHSCGIPSPFSFRKRSGGNVPAMMNRVVISFGFDRLFFVCRLSCTSRRNASVFAGYVSLLRQRLRFNIPA</sequence>
<reference evidence="2 3" key="1">
    <citation type="submission" date="2023-07" db="EMBL/GenBank/DDBJ databases">
        <title>Genomic Encyclopedia of Type Strains, Phase IV (KMG-IV): sequencing the most valuable type-strain genomes for metagenomic binning, comparative biology and taxonomic classification.</title>
        <authorList>
            <person name="Goeker M."/>
        </authorList>
    </citation>
    <scope>NUCLEOTIDE SEQUENCE [LARGE SCALE GENOMIC DNA]</scope>
    <source>
        <strain evidence="2 3">DSM 1112</strain>
    </source>
</reference>
<keyword evidence="3" id="KW-1185">Reference proteome</keyword>
<feature type="region of interest" description="Disordered" evidence="1">
    <location>
        <begin position="1"/>
        <end position="23"/>
    </location>
</feature>
<dbReference type="EMBL" id="JAUSVF010000003">
    <property type="protein sequence ID" value="MDQ0323539.1"/>
    <property type="molecule type" value="Genomic_DNA"/>
</dbReference>
<protein>
    <submittedName>
        <fullName evidence="2">Uncharacterized protein</fullName>
    </submittedName>
</protein>
<organism evidence="2 3">
    <name type="scientific">Pararhizobium capsulatum DSM 1112</name>
    <dbReference type="NCBI Taxonomy" id="1121113"/>
    <lineage>
        <taxon>Bacteria</taxon>
        <taxon>Pseudomonadati</taxon>
        <taxon>Pseudomonadota</taxon>
        <taxon>Alphaproteobacteria</taxon>
        <taxon>Hyphomicrobiales</taxon>
        <taxon>Rhizobiaceae</taxon>
        <taxon>Rhizobium/Agrobacterium group</taxon>
        <taxon>Pararhizobium</taxon>
    </lineage>
</organism>
<evidence type="ECO:0000313" key="2">
    <source>
        <dbReference type="EMBL" id="MDQ0323539.1"/>
    </source>
</evidence>
<dbReference type="Proteomes" id="UP001230207">
    <property type="component" value="Unassembled WGS sequence"/>
</dbReference>
<evidence type="ECO:0000256" key="1">
    <source>
        <dbReference type="SAM" id="MobiDB-lite"/>
    </source>
</evidence>
<feature type="compositionally biased region" description="Polar residues" evidence="1">
    <location>
        <begin position="1"/>
        <end position="12"/>
    </location>
</feature>